<organism evidence="1 2">
    <name type="scientific">Parascedosporium putredinis</name>
    <dbReference type="NCBI Taxonomy" id="1442378"/>
    <lineage>
        <taxon>Eukaryota</taxon>
        <taxon>Fungi</taxon>
        <taxon>Dikarya</taxon>
        <taxon>Ascomycota</taxon>
        <taxon>Pezizomycotina</taxon>
        <taxon>Sordariomycetes</taxon>
        <taxon>Hypocreomycetidae</taxon>
        <taxon>Microascales</taxon>
        <taxon>Microascaceae</taxon>
        <taxon>Parascedosporium</taxon>
    </lineage>
</organism>
<dbReference type="AlphaFoldDB" id="A0A9P1H5V9"/>
<accession>A0A9P1H5V9</accession>
<dbReference type="Proteomes" id="UP000838763">
    <property type="component" value="Unassembled WGS sequence"/>
</dbReference>
<sequence length="81" mass="8882">MRDSRFITPDPAQVHLLGGVLLVCHDPMTSPARVQPRKPIRPVSASISSRRLIHKVDQSLLNEVWYPACPGPGGGFGRLMP</sequence>
<protein>
    <submittedName>
        <fullName evidence="1">Uncharacterized protein</fullName>
    </submittedName>
</protein>
<proteinExistence type="predicted"/>
<name>A0A9P1H5V9_9PEZI</name>
<dbReference type="EMBL" id="CALLCH030000013">
    <property type="protein sequence ID" value="CAI4215864.1"/>
    <property type="molecule type" value="Genomic_DNA"/>
</dbReference>
<gene>
    <name evidence="1" type="ORF">PPNO1_LOCUS5538</name>
</gene>
<keyword evidence="2" id="KW-1185">Reference proteome</keyword>
<comment type="caution">
    <text evidence="1">The sequence shown here is derived from an EMBL/GenBank/DDBJ whole genome shotgun (WGS) entry which is preliminary data.</text>
</comment>
<evidence type="ECO:0000313" key="1">
    <source>
        <dbReference type="EMBL" id="CAI4215864.1"/>
    </source>
</evidence>
<evidence type="ECO:0000313" key="2">
    <source>
        <dbReference type="Proteomes" id="UP000838763"/>
    </source>
</evidence>
<reference evidence="1" key="1">
    <citation type="submission" date="2022-11" db="EMBL/GenBank/DDBJ databases">
        <authorList>
            <person name="Scott C."/>
            <person name="Bruce N."/>
        </authorList>
    </citation>
    <scope>NUCLEOTIDE SEQUENCE</scope>
</reference>